<accession>A0A0C9Z4E8</accession>
<dbReference type="InterPro" id="IPR009057">
    <property type="entry name" value="Homeodomain-like_sf"/>
</dbReference>
<organism evidence="1 2">
    <name type="scientific">Pisolithus microcarpus 441</name>
    <dbReference type="NCBI Taxonomy" id="765257"/>
    <lineage>
        <taxon>Eukaryota</taxon>
        <taxon>Fungi</taxon>
        <taxon>Dikarya</taxon>
        <taxon>Basidiomycota</taxon>
        <taxon>Agaricomycotina</taxon>
        <taxon>Agaricomycetes</taxon>
        <taxon>Agaricomycetidae</taxon>
        <taxon>Boletales</taxon>
        <taxon>Sclerodermatineae</taxon>
        <taxon>Pisolithaceae</taxon>
        <taxon>Pisolithus</taxon>
    </lineage>
</organism>
<reference evidence="2" key="2">
    <citation type="submission" date="2015-01" db="EMBL/GenBank/DDBJ databases">
        <title>Evolutionary Origins and Diversification of the Mycorrhizal Mutualists.</title>
        <authorList>
            <consortium name="DOE Joint Genome Institute"/>
            <consortium name="Mycorrhizal Genomics Consortium"/>
            <person name="Kohler A."/>
            <person name="Kuo A."/>
            <person name="Nagy L.G."/>
            <person name="Floudas D."/>
            <person name="Copeland A."/>
            <person name="Barry K.W."/>
            <person name="Cichocki N."/>
            <person name="Veneault-Fourrey C."/>
            <person name="LaButti K."/>
            <person name="Lindquist E.A."/>
            <person name="Lipzen A."/>
            <person name="Lundell T."/>
            <person name="Morin E."/>
            <person name="Murat C."/>
            <person name="Riley R."/>
            <person name="Ohm R."/>
            <person name="Sun H."/>
            <person name="Tunlid A."/>
            <person name="Henrissat B."/>
            <person name="Grigoriev I.V."/>
            <person name="Hibbett D.S."/>
            <person name="Martin F."/>
        </authorList>
    </citation>
    <scope>NUCLEOTIDE SEQUENCE [LARGE SCALE GENOMIC DNA]</scope>
    <source>
        <strain evidence="2">441</strain>
    </source>
</reference>
<dbReference type="OrthoDB" id="2994945at2759"/>
<dbReference type="Proteomes" id="UP000054018">
    <property type="component" value="Unassembled WGS sequence"/>
</dbReference>
<evidence type="ECO:0000313" key="1">
    <source>
        <dbReference type="EMBL" id="KIK14883.1"/>
    </source>
</evidence>
<dbReference type="STRING" id="765257.A0A0C9Z4E8"/>
<dbReference type="EMBL" id="KN833918">
    <property type="protein sequence ID" value="KIK14883.1"/>
    <property type="molecule type" value="Genomic_DNA"/>
</dbReference>
<evidence type="ECO:0000313" key="2">
    <source>
        <dbReference type="Proteomes" id="UP000054018"/>
    </source>
</evidence>
<protein>
    <submittedName>
        <fullName evidence="1">Uncharacterized protein</fullName>
    </submittedName>
</protein>
<dbReference type="HOGENOM" id="CLU_056788_9_3_1"/>
<sequence>MVFHAISHNMKLAAIHLYKHGLVDFLDILEVCDMSSCTFYQILKLWQETGDVMKPLDKNKWGWPCLLDCEDIEYLVQLICQKPNYFLNELLHLLQTNHFVSIHFSVIHQELEHAGMSHKKLKSIAIERNEELQAEFIAHMAQ</sequence>
<dbReference type="AlphaFoldDB" id="A0A0C9Z4E8"/>
<name>A0A0C9Z4E8_9AGAM</name>
<keyword evidence="2" id="KW-1185">Reference proteome</keyword>
<dbReference type="SUPFAM" id="SSF46689">
    <property type="entry name" value="Homeodomain-like"/>
    <property type="match status" value="1"/>
</dbReference>
<reference evidence="1 2" key="1">
    <citation type="submission" date="2014-04" db="EMBL/GenBank/DDBJ databases">
        <authorList>
            <consortium name="DOE Joint Genome Institute"/>
            <person name="Kuo A."/>
            <person name="Kohler A."/>
            <person name="Costa M.D."/>
            <person name="Nagy L.G."/>
            <person name="Floudas D."/>
            <person name="Copeland A."/>
            <person name="Barry K.W."/>
            <person name="Cichocki N."/>
            <person name="Veneault-Fourrey C."/>
            <person name="LaButti K."/>
            <person name="Lindquist E.A."/>
            <person name="Lipzen A."/>
            <person name="Lundell T."/>
            <person name="Morin E."/>
            <person name="Murat C."/>
            <person name="Sun H."/>
            <person name="Tunlid A."/>
            <person name="Henrissat B."/>
            <person name="Grigoriev I.V."/>
            <person name="Hibbett D.S."/>
            <person name="Martin F."/>
            <person name="Nordberg H.P."/>
            <person name="Cantor M.N."/>
            <person name="Hua S.X."/>
        </authorList>
    </citation>
    <scope>NUCLEOTIDE SEQUENCE [LARGE SCALE GENOMIC DNA]</scope>
    <source>
        <strain evidence="1 2">441</strain>
    </source>
</reference>
<proteinExistence type="predicted"/>
<gene>
    <name evidence="1" type="ORF">PISMIDRAFT_116270</name>
</gene>